<comment type="catalytic activity">
    <reaction evidence="10 11">
        <text>tRNA(Glu) + L-glutamate + ATP = L-glutamyl-tRNA(Glu) + AMP + diphosphate</text>
        <dbReference type="Rhea" id="RHEA:23540"/>
        <dbReference type="Rhea" id="RHEA-COMP:9663"/>
        <dbReference type="Rhea" id="RHEA-COMP:9680"/>
        <dbReference type="ChEBI" id="CHEBI:29985"/>
        <dbReference type="ChEBI" id="CHEBI:30616"/>
        <dbReference type="ChEBI" id="CHEBI:33019"/>
        <dbReference type="ChEBI" id="CHEBI:78442"/>
        <dbReference type="ChEBI" id="CHEBI:78520"/>
        <dbReference type="ChEBI" id="CHEBI:456215"/>
        <dbReference type="EC" id="6.1.1.17"/>
    </reaction>
</comment>
<sequence>MGNGTVRTRYAPSPTGHLHIGGARTALFSYLYARNRGGEFIIRIEDTDQTRHVETGVDSQLNGLKWLGLDWNESVDVGGPYGPYRQLERLDLYKEYADKLIAGGHAYYCYCSEAELDAEREAQEARGEMPRYGGRCRSLTAEQAEAFRAEGRKPTIRFRVPADVTYAFEDEVRGQVEFQSNDIGDWIMVRPDGIPTYNYAVVIDDHLMKITHVVRGEEHLSNTPRQLMVYRAIGAEPPKFGHLPLILNQDRKKMSKRDESILQFIEQYRELGYLPEAIVNFIVLLGWSPGGEQEIFSKEELIGQFGLDRVSKSGAVFDTEKLNWMNNHYLRAADLDRVVDLAIPHLARAGRIPAELDAAGREWVTALVALYLEQLRYAAEIVDLTPMFFEERPSVEEEAAVVLTEEQVPTVVRAFAEQVRAIPDEAYSADAIKAALKAVQTETGFKGKQLFMPIRAALTGQTHGRDLNQTLWLLGKEKVLARLRERM</sequence>
<dbReference type="Proteomes" id="UP000309676">
    <property type="component" value="Unassembled WGS sequence"/>
</dbReference>
<dbReference type="AlphaFoldDB" id="A0A5R9GAT0"/>
<proteinExistence type="inferred from homology"/>
<comment type="subunit">
    <text evidence="3 11">Monomer.</text>
</comment>
<dbReference type="Gene3D" id="3.40.50.620">
    <property type="entry name" value="HUPs"/>
    <property type="match status" value="1"/>
</dbReference>
<dbReference type="Pfam" id="PF00749">
    <property type="entry name" value="tRNA-synt_1c"/>
    <property type="match status" value="1"/>
</dbReference>
<feature type="domain" description="Aminoacyl-tRNA synthetase class I anticodon-binding" evidence="13">
    <location>
        <begin position="338"/>
        <end position="485"/>
    </location>
</feature>
<dbReference type="InterPro" id="IPR001412">
    <property type="entry name" value="aa-tRNA-synth_I_CS"/>
</dbReference>
<evidence type="ECO:0000256" key="10">
    <source>
        <dbReference type="ARBA" id="ARBA00048351"/>
    </source>
</evidence>
<dbReference type="SUPFAM" id="SSF48163">
    <property type="entry name" value="An anticodon-binding domain of class I aminoacyl-tRNA synthetases"/>
    <property type="match status" value="1"/>
</dbReference>
<dbReference type="GO" id="GO:0006424">
    <property type="term" value="P:glutamyl-tRNA aminoacylation"/>
    <property type="evidence" value="ECO:0007669"/>
    <property type="project" value="UniProtKB-UniRule"/>
</dbReference>
<evidence type="ECO:0000259" key="13">
    <source>
        <dbReference type="Pfam" id="PF19269"/>
    </source>
</evidence>
<dbReference type="GO" id="GO:0005829">
    <property type="term" value="C:cytosol"/>
    <property type="evidence" value="ECO:0007669"/>
    <property type="project" value="TreeGrafter"/>
</dbReference>
<organism evidence="14 15">
    <name type="scientific">Paenibacillus antri</name>
    <dbReference type="NCBI Taxonomy" id="2582848"/>
    <lineage>
        <taxon>Bacteria</taxon>
        <taxon>Bacillati</taxon>
        <taxon>Bacillota</taxon>
        <taxon>Bacilli</taxon>
        <taxon>Bacillales</taxon>
        <taxon>Paenibacillaceae</taxon>
        <taxon>Paenibacillus</taxon>
    </lineage>
</organism>
<evidence type="ECO:0000313" key="15">
    <source>
        <dbReference type="Proteomes" id="UP000309676"/>
    </source>
</evidence>
<dbReference type="FunFam" id="1.10.10.350:FF:000002">
    <property type="entry name" value="Glutamate--tRNA ligase"/>
    <property type="match status" value="1"/>
</dbReference>
<keyword evidence="6 11" id="KW-0547">Nucleotide-binding</keyword>
<comment type="function">
    <text evidence="11">Catalyzes the attachment of glutamate to tRNA(Glu) in a two-step reaction: glutamate is first activated by ATP to form Glu-AMP and then transferred to the acceptor end of tRNA(Glu).</text>
</comment>
<dbReference type="InterPro" id="IPR008925">
    <property type="entry name" value="aa_tRNA-synth_I_cd-bd_sf"/>
</dbReference>
<dbReference type="EMBL" id="VCIW01000034">
    <property type="protein sequence ID" value="TLS48525.1"/>
    <property type="molecule type" value="Genomic_DNA"/>
</dbReference>
<dbReference type="InterPro" id="IPR014729">
    <property type="entry name" value="Rossmann-like_a/b/a_fold"/>
</dbReference>
<dbReference type="CDD" id="cd00808">
    <property type="entry name" value="GluRS_core"/>
    <property type="match status" value="1"/>
</dbReference>
<dbReference type="InterPro" id="IPR049940">
    <property type="entry name" value="GluQ/Sye"/>
</dbReference>
<dbReference type="InterPro" id="IPR020751">
    <property type="entry name" value="aa-tRNA-synth_I_codon-bd_sub2"/>
</dbReference>
<dbReference type="InterPro" id="IPR033910">
    <property type="entry name" value="GluRS_core"/>
</dbReference>
<evidence type="ECO:0000256" key="11">
    <source>
        <dbReference type="HAMAP-Rule" id="MF_00022"/>
    </source>
</evidence>
<dbReference type="InterPro" id="IPR004527">
    <property type="entry name" value="Glu-tRNA-ligase_bac/mito"/>
</dbReference>
<dbReference type="GO" id="GO:0000049">
    <property type="term" value="F:tRNA binding"/>
    <property type="evidence" value="ECO:0007669"/>
    <property type="project" value="InterPro"/>
</dbReference>
<feature type="domain" description="Glutamyl/glutaminyl-tRNA synthetase class Ib catalytic" evidence="12">
    <location>
        <begin position="6"/>
        <end position="324"/>
    </location>
</feature>
<dbReference type="FunFam" id="3.40.50.620:FF:000007">
    <property type="entry name" value="Glutamate--tRNA ligase"/>
    <property type="match status" value="1"/>
</dbReference>
<keyword evidence="4 11" id="KW-0963">Cytoplasm</keyword>
<dbReference type="PRINTS" id="PR00987">
    <property type="entry name" value="TRNASYNTHGLU"/>
</dbReference>
<evidence type="ECO:0000256" key="8">
    <source>
        <dbReference type="ARBA" id="ARBA00022917"/>
    </source>
</evidence>
<evidence type="ECO:0000256" key="6">
    <source>
        <dbReference type="ARBA" id="ARBA00022741"/>
    </source>
</evidence>
<dbReference type="GO" id="GO:0004818">
    <property type="term" value="F:glutamate-tRNA ligase activity"/>
    <property type="evidence" value="ECO:0007669"/>
    <property type="project" value="UniProtKB-UniRule"/>
</dbReference>
<reference evidence="14 15" key="1">
    <citation type="submission" date="2019-05" db="EMBL/GenBank/DDBJ databases">
        <authorList>
            <person name="Narsing Rao M.P."/>
            <person name="Li W.J."/>
        </authorList>
    </citation>
    <scope>NUCLEOTIDE SEQUENCE [LARGE SCALE GENOMIC DNA]</scope>
    <source>
        <strain evidence="14 15">SYSU_K30003</strain>
    </source>
</reference>
<dbReference type="Pfam" id="PF19269">
    <property type="entry name" value="Anticodon_2"/>
    <property type="match status" value="1"/>
</dbReference>
<evidence type="ECO:0000313" key="14">
    <source>
        <dbReference type="EMBL" id="TLS48525.1"/>
    </source>
</evidence>
<dbReference type="Gene3D" id="1.10.10.350">
    <property type="match status" value="1"/>
</dbReference>
<dbReference type="NCBIfam" id="TIGR00464">
    <property type="entry name" value="gltX_bact"/>
    <property type="match status" value="1"/>
</dbReference>
<comment type="subcellular location">
    <subcellularLocation>
        <location evidence="1 11">Cytoplasm</location>
    </subcellularLocation>
</comment>
<dbReference type="InterPro" id="IPR000924">
    <property type="entry name" value="Glu/Gln-tRNA-synth"/>
</dbReference>
<dbReference type="GO" id="GO:0005524">
    <property type="term" value="F:ATP binding"/>
    <property type="evidence" value="ECO:0007669"/>
    <property type="project" value="UniProtKB-UniRule"/>
</dbReference>
<evidence type="ECO:0000256" key="4">
    <source>
        <dbReference type="ARBA" id="ARBA00022490"/>
    </source>
</evidence>
<dbReference type="SUPFAM" id="SSF52374">
    <property type="entry name" value="Nucleotidylyl transferase"/>
    <property type="match status" value="1"/>
</dbReference>
<evidence type="ECO:0000259" key="12">
    <source>
        <dbReference type="Pfam" id="PF00749"/>
    </source>
</evidence>
<keyword evidence="5 11" id="KW-0436">Ligase</keyword>
<comment type="similarity">
    <text evidence="2 11">Belongs to the class-I aminoacyl-tRNA synthetase family. Glutamate--tRNA ligase type 1 subfamily.</text>
</comment>
<comment type="caution">
    <text evidence="14">The sequence shown here is derived from an EMBL/GenBank/DDBJ whole genome shotgun (WGS) entry which is preliminary data.</text>
</comment>
<dbReference type="PANTHER" id="PTHR43311">
    <property type="entry name" value="GLUTAMATE--TRNA LIGASE"/>
    <property type="match status" value="1"/>
</dbReference>
<dbReference type="GO" id="GO:0008270">
    <property type="term" value="F:zinc ion binding"/>
    <property type="evidence" value="ECO:0007669"/>
    <property type="project" value="InterPro"/>
</dbReference>
<name>A0A5R9GAT0_9BACL</name>
<dbReference type="InterPro" id="IPR020058">
    <property type="entry name" value="Glu/Gln-tRNA-synth_Ib_cat-dom"/>
</dbReference>
<dbReference type="HAMAP" id="MF_00022">
    <property type="entry name" value="Glu_tRNA_synth_type1"/>
    <property type="match status" value="1"/>
</dbReference>
<dbReference type="PROSITE" id="PS00178">
    <property type="entry name" value="AA_TRNA_LIGASE_I"/>
    <property type="match status" value="1"/>
</dbReference>
<dbReference type="EC" id="6.1.1.17" evidence="11"/>
<evidence type="ECO:0000256" key="2">
    <source>
        <dbReference type="ARBA" id="ARBA00007894"/>
    </source>
</evidence>
<dbReference type="PANTHER" id="PTHR43311:SF2">
    <property type="entry name" value="GLUTAMATE--TRNA LIGASE, MITOCHONDRIAL-RELATED"/>
    <property type="match status" value="1"/>
</dbReference>
<evidence type="ECO:0000256" key="9">
    <source>
        <dbReference type="ARBA" id="ARBA00023146"/>
    </source>
</evidence>
<protein>
    <recommendedName>
        <fullName evidence="11">Glutamate--tRNA ligase</fullName>
        <ecNumber evidence="11">6.1.1.17</ecNumber>
    </recommendedName>
    <alternativeName>
        <fullName evidence="11">Glutamyl-tRNA synthetase</fullName>
        <shortName evidence="11">GluRS</shortName>
    </alternativeName>
</protein>
<evidence type="ECO:0000256" key="1">
    <source>
        <dbReference type="ARBA" id="ARBA00004496"/>
    </source>
</evidence>
<comment type="caution">
    <text evidence="11">Lacks conserved residue(s) required for the propagation of feature annotation.</text>
</comment>
<keyword evidence="8 11" id="KW-0648">Protein biosynthesis</keyword>
<keyword evidence="15" id="KW-1185">Reference proteome</keyword>
<feature type="short sequence motif" description="'HIGH' region" evidence="11">
    <location>
        <begin position="12"/>
        <end position="22"/>
    </location>
</feature>
<feature type="binding site" evidence="11">
    <location>
        <position position="256"/>
    </location>
    <ligand>
        <name>ATP</name>
        <dbReference type="ChEBI" id="CHEBI:30616"/>
    </ligand>
</feature>
<dbReference type="OrthoDB" id="9807503at2"/>
<feature type="short sequence motif" description="'KMSKS' region" evidence="11">
    <location>
        <begin position="253"/>
        <end position="257"/>
    </location>
</feature>
<evidence type="ECO:0000256" key="3">
    <source>
        <dbReference type="ARBA" id="ARBA00011245"/>
    </source>
</evidence>
<keyword evidence="7 11" id="KW-0067">ATP-binding</keyword>
<accession>A0A5R9GAT0</accession>
<keyword evidence="9 11" id="KW-0030">Aminoacyl-tRNA synthetase</keyword>
<evidence type="ECO:0000256" key="5">
    <source>
        <dbReference type="ARBA" id="ARBA00022598"/>
    </source>
</evidence>
<dbReference type="InterPro" id="IPR045462">
    <property type="entry name" value="aa-tRNA-synth_I_cd-bd"/>
</dbReference>
<evidence type="ECO:0000256" key="7">
    <source>
        <dbReference type="ARBA" id="ARBA00022840"/>
    </source>
</evidence>
<gene>
    <name evidence="11" type="primary">gltX</name>
    <name evidence="14" type="ORF">FE782_30270</name>
</gene>